<evidence type="ECO:0000313" key="1">
    <source>
        <dbReference type="EMBL" id="KAI5413047.1"/>
    </source>
</evidence>
<organism evidence="1 2">
    <name type="scientific">Pisum sativum</name>
    <name type="common">Garden pea</name>
    <name type="synonym">Lathyrus oleraceus</name>
    <dbReference type="NCBI Taxonomy" id="3888"/>
    <lineage>
        <taxon>Eukaryota</taxon>
        <taxon>Viridiplantae</taxon>
        <taxon>Streptophyta</taxon>
        <taxon>Embryophyta</taxon>
        <taxon>Tracheophyta</taxon>
        <taxon>Spermatophyta</taxon>
        <taxon>Magnoliopsida</taxon>
        <taxon>eudicotyledons</taxon>
        <taxon>Gunneridae</taxon>
        <taxon>Pentapetalae</taxon>
        <taxon>rosids</taxon>
        <taxon>fabids</taxon>
        <taxon>Fabales</taxon>
        <taxon>Fabaceae</taxon>
        <taxon>Papilionoideae</taxon>
        <taxon>50 kb inversion clade</taxon>
        <taxon>NPAAA clade</taxon>
        <taxon>Hologalegina</taxon>
        <taxon>IRL clade</taxon>
        <taxon>Fabeae</taxon>
        <taxon>Lathyrus</taxon>
    </lineage>
</organism>
<sequence>MIKHQEEKKHKHVEFQVNSQVQPYRQSYVALRRNHTFGLRVIIQGITVVPQALISWKGLLAYAATWEDQEAMKLACPNFDH</sequence>
<gene>
    <name evidence="1" type="ORF">KIW84_057606</name>
</gene>
<protein>
    <submittedName>
        <fullName evidence="1">Uncharacterized protein</fullName>
    </submittedName>
</protein>
<name>A0A9D5AIF9_PEA</name>
<accession>A0A9D5AIF9</accession>
<evidence type="ECO:0000313" key="2">
    <source>
        <dbReference type="Proteomes" id="UP001058974"/>
    </source>
</evidence>
<dbReference type="AlphaFoldDB" id="A0A9D5AIF9"/>
<dbReference type="EMBL" id="JAMSHJ010000005">
    <property type="protein sequence ID" value="KAI5413047.1"/>
    <property type="molecule type" value="Genomic_DNA"/>
</dbReference>
<proteinExistence type="predicted"/>
<dbReference type="Proteomes" id="UP001058974">
    <property type="component" value="Chromosome 5"/>
</dbReference>
<comment type="caution">
    <text evidence="1">The sequence shown here is derived from an EMBL/GenBank/DDBJ whole genome shotgun (WGS) entry which is preliminary data.</text>
</comment>
<keyword evidence="2" id="KW-1185">Reference proteome</keyword>
<dbReference type="Gramene" id="Psat05G0760600-T1">
    <property type="protein sequence ID" value="KAI5413047.1"/>
    <property type="gene ID" value="KIW84_057606"/>
</dbReference>
<reference evidence="1 2" key="1">
    <citation type="journal article" date="2022" name="Nat. Genet.">
        <title>Improved pea reference genome and pan-genome highlight genomic features and evolutionary characteristics.</title>
        <authorList>
            <person name="Yang T."/>
            <person name="Liu R."/>
            <person name="Luo Y."/>
            <person name="Hu S."/>
            <person name="Wang D."/>
            <person name="Wang C."/>
            <person name="Pandey M.K."/>
            <person name="Ge S."/>
            <person name="Xu Q."/>
            <person name="Li N."/>
            <person name="Li G."/>
            <person name="Huang Y."/>
            <person name="Saxena R.K."/>
            <person name="Ji Y."/>
            <person name="Li M."/>
            <person name="Yan X."/>
            <person name="He Y."/>
            <person name="Liu Y."/>
            <person name="Wang X."/>
            <person name="Xiang C."/>
            <person name="Varshney R.K."/>
            <person name="Ding H."/>
            <person name="Gao S."/>
            <person name="Zong X."/>
        </authorList>
    </citation>
    <scope>NUCLEOTIDE SEQUENCE [LARGE SCALE GENOMIC DNA]</scope>
    <source>
        <strain evidence="1 2">cv. Zhongwan 6</strain>
    </source>
</reference>